<accession>D0LGR2</accession>
<evidence type="ECO:0000313" key="3">
    <source>
        <dbReference type="EMBL" id="ACY14634.1"/>
    </source>
</evidence>
<dbReference type="EMBL" id="CP001804">
    <property type="protein sequence ID" value="ACY14634.1"/>
    <property type="molecule type" value="Genomic_DNA"/>
</dbReference>
<dbReference type="STRING" id="502025.Hoch_2089"/>
<dbReference type="RefSeq" id="WP_012827242.1">
    <property type="nucleotide sequence ID" value="NC_013440.1"/>
</dbReference>
<gene>
    <name evidence="3" type="ordered locus">Hoch_2089</name>
</gene>
<organism evidence="3 4">
    <name type="scientific">Haliangium ochraceum (strain DSM 14365 / JCM 11303 / SMP-2)</name>
    <dbReference type="NCBI Taxonomy" id="502025"/>
    <lineage>
        <taxon>Bacteria</taxon>
        <taxon>Pseudomonadati</taxon>
        <taxon>Myxococcota</taxon>
        <taxon>Polyangia</taxon>
        <taxon>Haliangiales</taxon>
        <taxon>Kofleriaceae</taxon>
        <taxon>Haliangium</taxon>
    </lineage>
</organism>
<keyword evidence="4" id="KW-1185">Reference proteome</keyword>
<dbReference type="AlphaFoldDB" id="D0LGR2"/>
<dbReference type="Gene3D" id="2.60.120.1140">
    <property type="entry name" value="Protein of unknown function DUF192"/>
    <property type="match status" value="1"/>
</dbReference>
<name>D0LGR2_HALO1</name>
<dbReference type="PROSITE" id="PS51257">
    <property type="entry name" value="PROKAR_LIPOPROTEIN"/>
    <property type="match status" value="1"/>
</dbReference>
<dbReference type="Pfam" id="PF02643">
    <property type="entry name" value="DUF192"/>
    <property type="match status" value="1"/>
</dbReference>
<evidence type="ECO:0000313" key="4">
    <source>
        <dbReference type="Proteomes" id="UP000001880"/>
    </source>
</evidence>
<evidence type="ECO:0000256" key="2">
    <source>
        <dbReference type="SAM" id="SignalP"/>
    </source>
</evidence>
<sequence length="180" mass="18240">MAARIAKPVRARPGAPLFPALAALSLLGGGCSAPASDADTDAGPRCPAETLPVQLASAAATLVDFCAELARTEDERRRGLRGHAPLAAGEAMLIEFPFELDGICVVNDGVSFSIDALMVAGDGTVVAIESEIPADDPSARCHDGVRWIFETAAGASAPIGPGDSMRIGDDSAADAGLSAR</sequence>
<dbReference type="eggNOG" id="COG1430">
    <property type="taxonomic scope" value="Bacteria"/>
</dbReference>
<evidence type="ECO:0008006" key="5">
    <source>
        <dbReference type="Google" id="ProtNLM"/>
    </source>
</evidence>
<dbReference type="Proteomes" id="UP000001880">
    <property type="component" value="Chromosome"/>
</dbReference>
<reference evidence="3 4" key="1">
    <citation type="journal article" date="2010" name="Stand. Genomic Sci.">
        <title>Complete genome sequence of Haliangium ochraceum type strain (SMP-2).</title>
        <authorList>
            <consortium name="US DOE Joint Genome Institute (JGI-PGF)"/>
            <person name="Ivanova N."/>
            <person name="Daum C."/>
            <person name="Lang E."/>
            <person name="Abt B."/>
            <person name="Kopitz M."/>
            <person name="Saunders E."/>
            <person name="Lapidus A."/>
            <person name="Lucas S."/>
            <person name="Glavina Del Rio T."/>
            <person name="Nolan M."/>
            <person name="Tice H."/>
            <person name="Copeland A."/>
            <person name="Cheng J.F."/>
            <person name="Chen F."/>
            <person name="Bruce D."/>
            <person name="Goodwin L."/>
            <person name="Pitluck S."/>
            <person name="Mavromatis K."/>
            <person name="Pati A."/>
            <person name="Mikhailova N."/>
            <person name="Chen A."/>
            <person name="Palaniappan K."/>
            <person name="Land M."/>
            <person name="Hauser L."/>
            <person name="Chang Y.J."/>
            <person name="Jeffries C.D."/>
            <person name="Detter J.C."/>
            <person name="Brettin T."/>
            <person name="Rohde M."/>
            <person name="Goker M."/>
            <person name="Bristow J."/>
            <person name="Markowitz V."/>
            <person name="Eisen J.A."/>
            <person name="Hugenholtz P."/>
            <person name="Kyrpides N.C."/>
            <person name="Klenk H.P."/>
        </authorList>
    </citation>
    <scope>NUCLEOTIDE SEQUENCE [LARGE SCALE GENOMIC DNA]</scope>
    <source>
        <strain evidence="4">DSM 14365 / CIP 107738 / JCM 11303 / AJ 13395 / SMP-2</strain>
    </source>
</reference>
<keyword evidence="2" id="KW-0732">Signal</keyword>
<feature type="chain" id="PRO_5003011231" description="Lipoprotein" evidence="2">
    <location>
        <begin position="36"/>
        <end position="180"/>
    </location>
</feature>
<dbReference type="HOGENOM" id="CLU_1494253_0_0_7"/>
<dbReference type="InterPro" id="IPR038695">
    <property type="entry name" value="Saro_0823-like_sf"/>
</dbReference>
<dbReference type="KEGG" id="hoh:Hoch_2089"/>
<feature type="signal peptide" evidence="2">
    <location>
        <begin position="1"/>
        <end position="35"/>
    </location>
</feature>
<protein>
    <recommendedName>
        <fullName evidence="5">Lipoprotein</fullName>
    </recommendedName>
</protein>
<proteinExistence type="predicted"/>
<feature type="region of interest" description="Disordered" evidence="1">
    <location>
        <begin position="159"/>
        <end position="180"/>
    </location>
</feature>
<evidence type="ECO:0000256" key="1">
    <source>
        <dbReference type="SAM" id="MobiDB-lite"/>
    </source>
</evidence>
<dbReference type="InterPro" id="IPR003795">
    <property type="entry name" value="DUF192"/>
</dbReference>